<dbReference type="PIRSF" id="PIRSF001529">
    <property type="entry name" value="Ser-tRNA-synth_IIa"/>
    <property type="match status" value="1"/>
</dbReference>
<keyword evidence="6 12" id="KW-0547">Nucleotide-binding</keyword>
<dbReference type="PRINTS" id="PR00981">
    <property type="entry name" value="TRNASYNTHSER"/>
</dbReference>
<evidence type="ECO:0000256" key="5">
    <source>
        <dbReference type="ARBA" id="ARBA00022598"/>
    </source>
</evidence>
<feature type="coiled-coil region" evidence="13">
    <location>
        <begin position="45"/>
        <end position="103"/>
    </location>
</feature>
<evidence type="ECO:0000256" key="4">
    <source>
        <dbReference type="ARBA" id="ARBA00022490"/>
    </source>
</evidence>
<evidence type="ECO:0000256" key="2">
    <source>
        <dbReference type="ARBA" id="ARBA00005045"/>
    </source>
</evidence>
<dbReference type="Proteomes" id="UP001597191">
    <property type="component" value="Unassembled WGS sequence"/>
</dbReference>
<feature type="binding site" evidence="12">
    <location>
        <begin position="232"/>
        <end position="234"/>
    </location>
    <ligand>
        <name>L-serine</name>
        <dbReference type="ChEBI" id="CHEBI:33384"/>
    </ligand>
</feature>
<comment type="subunit">
    <text evidence="12">Homodimer. The tRNA molecule binds across the dimer.</text>
</comment>
<dbReference type="SUPFAM" id="SSF55681">
    <property type="entry name" value="Class II aaRS and biotin synthetases"/>
    <property type="match status" value="1"/>
</dbReference>
<dbReference type="HAMAP" id="MF_00176">
    <property type="entry name" value="Ser_tRNA_synth_type1"/>
    <property type="match status" value="1"/>
</dbReference>
<proteinExistence type="inferred from homology"/>
<keyword evidence="4 12" id="KW-0963">Cytoplasm</keyword>
<feature type="binding site" evidence="12">
    <location>
        <begin position="350"/>
        <end position="353"/>
    </location>
    <ligand>
        <name>ATP</name>
        <dbReference type="ChEBI" id="CHEBI:30616"/>
    </ligand>
</feature>
<feature type="domain" description="Aminoacyl-transfer RNA synthetases class-II family profile" evidence="14">
    <location>
        <begin position="172"/>
        <end position="410"/>
    </location>
</feature>
<evidence type="ECO:0000313" key="15">
    <source>
        <dbReference type="EMBL" id="MFD1410134.1"/>
    </source>
</evidence>
<keyword evidence="9 12" id="KW-0030">Aminoacyl-tRNA synthetase</keyword>
<dbReference type="Gene3D" id="3.30.930.10">
    <property type="entry name" value="Bira Bifunctional Protein, Domain 2"/>
    <property type="match status" value="1"/>
</dbReference>
<dbReference type="InterPro" id="IPR033729">
    <property type="entry name" value="SerRS_core"/>
</dbReference>
<dbReference type="InterPro" id="IPR015866">
    <property type="entry name" value="Ser-tRNA-synth_1_N"/>
</dbReference>
<accession>A0ABW4BJN6</accession>
<evidence type="ECO:0000256" key="8">
    <source>
        <dbReference type="ARBA" id="ARBA00022917"/>
    </source>
</evidence>
<comment type="caution">
    <text evidence="12">Lacks conserved residue(s) required for the propagation of feature annotation.</text>
</comment>
<comment type="domain">
    <text evidence="12">Consists of two distinct domains, a catalytic core and a N-terminal extension that is involved in tRNA binding.</text>
</comment>
<dbReference type="PROSITE" id="PS50862">
    <property type="entry name" value="AA_TRNA_LIGASE_II"/>
    <property type="match status" value="1"/>
</dbReference>
<dbReference type="InterPro" id="IPR010978">
    <property type="entry name" value="tRNA-bd_arm"/>
</dbReference>
<name>A0ABW4BJN6_9LACO</name>
<protein>
    <recommendedName>
        <fullName evidence="12">Serine--tRNA ligase</fullName>
        <ecNumber evidence="12">6.1.1.11</ecNumber>
    </recommendedName>
    <alternativeName>
        <fullName evidence="12">Seryl-tRNA synthetase</fullName>
        <shortName evidence="12">SerRS</shortName>
    </alternativeName>
    <alternativeName>
        <fullName evidence="12">Seryl-tRNA(Ser/Sec) synthetase</fullName>
    </alternativeName>
</protein>
<evidence type="ECO:0000256" key="6">
    <source>
        <dbReference type="ARBA" id="ARBA00022741"/>
    </source>
</evidence>
<dbReference type="GO" id="GO:0004828">
    <property type="term" value="F:serine-tRNA ligase activity"/>
    <property type="evidence" value="ECO:0007669"/>
    <property type="project" value="UniProtKB-EC"/>
</dbReference>
<keyword evidence="13" id="KW-0175">Coiled coil</keyword>
<keyword evidence="5 12" id="KW-0436">Ligase</keyword>
<comment type="catalytic activity">
    <reaction evidence="11 12">
        <text>tRNA(Ser) + L-serine + ATP = L-seryl-tRNA(Ser) + AMP + diphosphate + H(+)</text>
        <dbReference type="Rhea" id="RHEA:12292"/>
        <dbReference type="Rhea" id="RHEA-COMP:9669"/>
        <dbReference type="Rhea" id="RHEA-COMP:9703"/>
        <dbReference type="ChEBI" id="CHEBI:15378"/>
        <dbReference type="ChEBI" id="CHEBI:30616"/>
        <dbReference type="ChEBI" id="CHEBI:33019"/>
        <dbReference type="ChEBI" id="CHEBI:33384"/>
        <dbReference type="ChEBI" id="CHEBI:78442"/>
        <dbReference type="ChEBI" id="CHEBI:78533"/>
        <dbReference type="ChEBI" id="CHEBI:456215"/>
        <dbReference type="EC" id="6.1.1.11"/>
    </reaction>
</comment>
<reference evidence="16" key="1">
    <citation type="journal article" date="2019" name="Int. J. Syst. Evol. Microbiol.">
        <title>The Global Catalogue of Microorganisms (GCM) 10K type strain sequencing project: providing services to taxonomists for standard genome sequencing and annotation.</title>
        <authorList>
            <consortium name="The Broad Institute Genomics Platform"/>
            <consortium name="The Broad Institute Genome Sequencing Center for Infectious Disease"/>
            <person name="Wu L."/>
            <person name="Ma J."/>
        </authorList>
    </citation>
    <scope>NUCLEOTIDE SEQUENCE [LARGE SCALE GENOMIC DNA]</scope>
    <source>
        <strain evidence="16">CCM 8937</strain>
    </source>
</reference>
<dbReference type="EMBL" id="JBHTOH010000008">
    <property type="protein sequence ID" value="MFD1410134.1"/>
    <property type="molecule type" value="Genomic_DNA"/>
</dbReference>
<evidence type="ECO:0000256" key="3">
    <source>
        <dbReference type="ARBA" id="ARBA00010728"/>
    </source>
</evidence>
<dbReference type="Gene3D" id="1.10.287.40">
    <property type="entry name" value="Serine-tRNA synthetase, tRNA binding domain"/>
    <property type="match status" value="1"/>
</dbReference>
<dbReference type="InterPro" id="IPR006195">
    <property type="entry name" value="aa-tRNA-synth_II"/>
</dbReference>
<evidence type="ECO:0000313" key="16">
    <source>
        <dbReference type="Proteomes" id="UP001597191"/>
    </source>
</evidence>
<dbReference type="Pfam" id="PF02403">
    <property type="entry name" value="Seryl_tRNA_N"/>
    <property type="match status" value="1"/>
</dbReference>
<feature type="binding site" evidence="12">
    <location>
        <position position="286"/>
    </location>
    <ligand>
        <name>L-serine</name>
        <dbReference type="ChEBI" id="CHEBI:33384"/>
    </ligand>
</feature>
<comment type="caution">
    <text evidence="15">The sequence shown here is derived from an EMBL/GenBank/DDBJ whole genome shotgun (WGS) entry which is preliminary data.</text>
</comment>
<evidence type="ECO:0000256" key="9">
    <source>
        <dbReference type="ARBA" id="ARBA00023146"/>
    </source>
</evidence>
<comment type="function">
    <text evidence="12">Catalyzes the attachment of serine to tRNA(Ser). Is also able to aminoacylate tRNA(Sec) with serine, to form the misacylated tRNA L-seryl-tRNA(Sec), which will be further converted into selenocysteinyl-tRNA(Sec).</text>
</comment>
<dbReference type="InterPro" id="IPR002317">
    <property type="entry name" value="Ser-tRNA-ligase_type_1"/>
</dbReference>
<comment type="subcellular location">
    <subcellularLocation>
        <location evidence="1 12">Cytoplasm</location>
    </subcellularLocation>
</comment>
<dbReference type="CDD" id="cd00770">
    <property type="entry name" value="SerRS_core"/>
    <property type="match status" value="1"/>
</dbReference>
<evidence type="ECO:0000256" key="7">
    <source>
        <dbReference type="ARBA" id="ARBA00022840"/>
    </source>
</evidence>
<sequence length="428" mass="48371">MLDLKLIRQRPDWIKEKLASRKVTAEQIDELLAFDAERREKIVAVEDLKAHRNDVSDQIAAVKRAKGDASEQIKAMREVGSQIKALDQEVADLDEKVEHILVRLPNIPADNVPVGPNEDYNQELRKWSTPRKFDFEPKAHWEIGENLGILDFERGAKVAGTRFVYYKGLGAKLERALYNFMLDEHAKEGYEEVLPPYLVNNDAMFGTGQFPKFTEDVYTMINEGEPLTLIPTAEVPLTNYYSHEILDESQLPVYLTALTPCFRSEAGSAGRDTRGLIRLHQFNKVEMVKYVKPEDSYKELDKLTDNAEDILRKLNLPYHVIALSSGDASFSSAETFDLEVWIPAQNTYREISSCSNCTDFQARRAQIRYRDANGKVQYLHTLNGSGLAVGRTVAAILENYQNEDGSVTIPEVLVPYMNGVTVIPAPAK</sequence>
<feature type="binding site" evidence="12">
    <location>
        <position position="385"/>
    </location>
    <ligand>
        <name>L-serine</name>
        <dbReference type="ChEBI" id="CHEBI:33384"/>
    </ligand>
</feature>
<dbReference type="PANTHER" id="PTHR43697">
    <property type="entry name" value="SERYL-TRNA SYNTHETASE"/>
    <property type="match status" value="1"/>
</dbReference>
<dbReference type="RefSeq" id="WP_125651173.1">
    <property type="nucleotide sequence ID" value="NZ_JBHTOH010000008.1"/>
</dbReference>
<evidence type="ECO:0000256" key="12">
    <source>
        <dbReference type="HAMAP-Rule" id="MF_00176"/>
    </source>
</evidence>
<evidence type="ECO:0000256" key="11">
    <source>
        <dbReference type="ARBA" id="ARBA00048823"/>
    </source>
</evidence>
<organism evidence="15 16">
    <name type="scientific">Lapidilactobacillus gannanensis</name>
    <dbReference type="NCBI Taxonomy" id="2486002"/>
    <lineage>
        <taxon>Bacteria</taxon>
        <taxon>Bacillati</taxon>
        <taxon>Bacillota</taxon>
        <taxon>Bacilli</taxon>
        <taxon>Lactobacillales</taxon>
        <taxon>Lactobacillaceae</taxon>
        <taxon>Lapidilactobacillus</taxon>
    </lineage>
</organism>
<comment type="catalytic activity">
    <reaction evidence="10 12">
        <text>tRNA(Sec) + L-serine + ATP = L-seryl-tRNA(Sec) + AMP + diphosphate + H(+)</text>
        <dbReference type="Rhea" id="RHEA:42580"/>
        <dbReference type="Rhea" id="RHEA-COMP:9742"/>
        <dbReference type="Rhea" id="RHEA-COMP:10128"/>
        <dbReference type="ChEBI" id="CHEBI:15378"/>
        <dbReference type="ChEBI" id="CHEBI:30616"/>
        <dbReference type="ChEBI" id="CHEBI:33019"/>
        <dbReference type="ChEBI" id="CHEBI:33384"/>
        <dbReference type="ChEBI" id="CHEBI:78442"/>
        <dbReference type="ChEBI" id="CHEBI:78533"/>
        <dbReference type="ChEBI" id="CHEBI:456215"/>
        <dbReference type="EC" id="6.1.1.11"/>
    </reaction>
</comment>
<dbReference type="InterPro" id="IPR002314">
    <property type="entry name" value="aa-tRNA-synt_IIb"/>
</dbReference>
<dbReference type="Pfam" id="PF00587">
    <property type="entry name" value="tRNA-synt_2b"/>
    <property type="match status" value="1"/>
</dbReference>
<dbReference type="PANTHER" id="PTHR43697:SF1">
    <property type="entry name" value="SERINE--TRNA LIGASE"/>
    <property type="match status" value="1"/>
</dbReference>
<dbReference type="SUPFAM" id="SSF46589">
    <property type="entry name" value="tRNA-binding arm"/>
    <property type="match status" value="1"/>
</dbReference>
<comment type="pathway">
    <text evidence="2 12">Aminoacyl-tRNA biosynthesis; selenocysteinyl-tRNA(Sec) biosynthesis; L-seryl-tRNA(Sec) from L-serine and tRNA(Sec): step 1/1.</text>
</comment>
<dbReference type="NCBIfam" id="TIGR00414">
    <property type="entry name" value="serS"/>
    <property type="match status" value="1"/>
</dbReference>
<dbReference type="InterPro" id="IPR045864">
    <property type="entry name" value="aa-tRNA-synth_II/BPL/LPL"/>
</dbReference>
<keyword evidence="16" id="KW-1185">Reference proteome</keyword>
<keyword evidence="8 12" id="KW-0648">Protein biosynthesis</keyword>
<evidence type="ECO:0000259" key="14">
    <source>
        <dbReference type="PROSITE" id="PS50862"/>
    </source>
</evidence>
<keyword evidence="7 12" id="KW-0067">ATP-binding</keyword>
<evidence type="ECO:0000256" key="10">
    <source>
        <dbReference type="ARBA" id="ARBA00047929"/>
    </source>
</evidence>
<feature type="binding site" evidence="12">
    <location>
        <begin position="263"/>
        <end position="265"/>
    </location>
    <ligand>
        <name>ATP</name>
        <dbReference type="ChEBI" id="CHEBI:30616"/>
    </ligand>
</feature>
<comment type="similarity">
    <text evidence="3 12">Belongs to the class-II aminoacyl-tRNA synthetase family. Type-1 seryl-tRNA synthetase subfamily.</text>
</comment>
<dbReference type="InterPro" id="IPR042103">
    <property type="entry name" value="SerRS_1_N_sf"/>
</dbReference>
<dbReference type="EC" id="6.1.1.11" evidence="12"/>
<evidence type="ECO:0000256" key="1">
    <source>
        <dbReference type="ARBA" id="ARBA00004496"/>
    </source>
</evidence>
<gene>
    <name evidence="12 15" type="primary">serS</name>
    <name evidence="15" type="ORF">ACFQ4R_00615</name>
</gene>
<evidence type="ECO:0000256" key="13">
    <source>
        <dbReference type="SAM" id="Coils"/>
    </source>
</evidence>